<accession>L2GK49</accession>
<evidence type="ECO:0000313" key="3">
    <source>
        <dbReference type="EMBL" id="ELA41258.1"/>
    </source>
</evidence>
<feature type="signal peptide" evidence="2">
    <location>
        <begin position="1"/>
        <end position="19"/>
    </location>
</feature>
<organism evidence="3 4">
    <name type="scientific">Vittaforma corneae (strain ATCC 50505)</name>
    <name type="common">Microsporidian parasite</name>
    <name type="synonym">Nosema corneum</name>
    <dbReference type="NCBI Taxonomy" id="993615"/>
    <lineage>
        <taxon>Eukaryota</taxon>
        <taxon>Fungi</taxon>
        <taxon>Fungi incertae sedis</taxon>
        <taxon>Microsporidia</taxon>
        <taxon>Nosematidae</taxon>
        <taxon>Vittaforma</taxon>
    </lineage>
</organism>
<feature type="region of interest" description="Disordered" evidence="1">
    <location>
        <begin position="121"/>
        <end position="162"/>
    </location>
</feature>
<dbReference type="RefSeq" id="XP_007605192.1">
    <property type="nucleotide sequence ID" value="XM_007605130.1"/>
</dbReference>
<keyword evidence="2" id="KW-0732">Signal</keyword>
<feature type="compositionally biased region" description="Polar residues" evidence="1">
    <location>
        <begin position="122"/>
        <end position="151"/>
    </location>
</feature>
<feature type="chain" id="PRO_5003960209" evidence="2">
    <location>
        <begin position="20"/>
        <end position="326"/>
    </location>
</feature>
<gene>
    <name evidence="3" type="ORF">VICG_01747</name>
</gene>
<evidence type="ECO:0000256" key="2">
    <source>
        <dbReference type="SAM" id="SignalP"/>
    </source>
</evidence>
<evidence type="ECO:0000313" key="4">
    <source>
        <dbReference type="Proteomes" id="UP000011082"/>
    </source>
</evidence>
<dbReference type="EMBL" id="JH370147">
    <property type="protein sequence ID" value="ELA41258.1"/>
    <property type="molecule type" value="Genomic_DNA"/>
</dbReference>
<dbReference type="HOGENOM" id="CLU_853113_0_0_1"/>
<dbReference type="Proteomes" id="UP000011082">
    <property type="component" value="Unassembled WGS sequence"/>
</dbReference>
<reference evidence="4" key="1">
    <citation type="submission" date="2011-05" db="EMBL/GenBank/DDBJ databases">
        <title>The genome sequence of Vittaforma corneae strain ATCC 50505.</title>
        <authorList>
            <consortium name="The Broad Institute Genome Sequencing Platform"/>
            <person name="Cuomo C."/>
            <person name="Didier E."/>
            <person name="Bowers L."/>
            <person name="Young S.K."/>
            <person name="Zeng Q."/>
            <person name="Gargeya S."/>
            <person name="Fitzgerald M."/>
            <person name="Haas B."/>
            <person name="Abouelleil A."/>
            <person name="Alvarado L."/>
            <person name="Arachchi H.M."/>
            <person name="Berlin A."/>
            <person name="Chapman S.B."/>
            <person name="Gearin G."/>
            <person name="Goldberg J."/>
            <person name="Griggs A."/>
            <person name="Gujja S."/>
            <person name="Hansen M."/>
            <person name="Heiman D."/>
            <person name="Howarth C."/>
            <person name="Larimer J."/>
            <person name="Lui A."/>
            <person name="MacDonald P.J.P."/>
            <person name="McCowen C."/>
            <person name="Montmayeur A."/>
            <person name="Murphy C."/>
            <person name="Neiman D."/>
            <person name="Pearson M."/>
            <person name="Priest M."/>
            <person name="Roberts A."/>
            <person name="Saif S."/>
            <person name="Shea T."/>
            <person name="Sisk P."/>
            <person name="Stolte C."/>
            <person name="Sykes S."/>
            <person name="Wortman J."/>
            <person name="Nusbaum C."/>
            <person name="Birren B."/>
        </authorList>
    </citation>
    <scope>NUCLEOTIDE SEQUENCE [LARGE SCALE GENOMIC DNA]</scope>
    <source>
        <strain evidence="4">ATCC 50505</strain>
    </source>
</reference>
<evidence type="ECO:0000256" key="1">
    <source>
        <dbReference type="SAM" id="MobiDB-lite"/>
    </source>
</evidence>
<protein>
    <submittedName>
        <fullName evidence="3">Uncharacterized protein</fullName>
    </submittedName>
</protein>
<dbReference type="GeneID" id="19882457"/>
<proteinExistence type="predicted"/>
<name>L2GK49_VITCO</name>
<keyword evidence="4" id="KW-1185">Reference proteome</keyword>
<dbReference type="VEuPathDB" id="MicrosporidiaDB:VICG_01747"/>
<dbReference type="AlphaFoldDB" id="L2GK49"/>
<sequence length="326" mass="33309">MFIMFNPLELLLTMACVYANMYNNCAGLNYSANQIADMSKMLSSGQYCTNTTPSNEMGFLPPTSPSGPGYCANQGATPCATGGGSSSGYYPQNGNTTNIPGMTSSQAQECSVVTSVECGPKQSGNNSLVPQRFTPSQSSTDYSNQSCNQQSTGGGGFIPGLYPGDGSSGNGGACYSQSSTRPDQSNSLIGYSQPCSSYQNGSGSFVPGNSPIGYSQPCSSYQNGSGSFVPGNNSIGYSQPCSSYQNGSGSFVPGNSPIGYSQPSACSSYQNGGGFSGLFDCSNPSFGKTPINTAYIGTTELPVVPGFTINPSSCSSSSACCTPSAQ</sequence>
<dbReference type="InParanoid" id="L2GK49"/>